<organism evidence="2 3">
    <name type="scientific">Sistotremastrum niveocremeum HHB9708</name>
    <dbReference type="NCBI Taxonomy" id="1314777"/>
    <lineage>
        <taxon>Eukaryota</taxon>
        <taxon>Fungi</taxon>
        <taxon>Dikarya</taxon>
        <taxon>Basidiomycota</taxon>
        <taxon>Agaricomycotina</taxon>
        <taxon>Agaricomycetes</taxon>
        <taxon>Sistotremastrales</taxon>
        <taxon>Sistotremastraceae</taxon>
        <taxon>Sertulicium</taxon>
        <taxon>Sertulicium niveocremeum</taxon>
    </lineage>
</organism>
<protein>
    <submittedName>
        <fullName evidence="2">Uncharacterized protein</fullName>
    </submittedName>
</protein>
<keyword evidence="3" id="KW-1185">Reference proteome</keyword>
<gene>
    <name evidence="2" type="ORF">SISNIDRAFT_465842</name>
</gene>
<proteinExistence type="predicted"/>
<sequence>MDANIVSPQEGTKRSLSSKDKLAESQFRRPEETEFSDGKVSRRPHKPNKASHGQQEKDFLCGNVPEQRLRDDSMMREIELLQIRYTEKTNSAGSEKLKGPRPVAFFLEDIDVERMSRDGSKDTHRVCNGARTLLKSREISHGGAKVPLLKRGTPR</sequence>
<dbReference type="AlphaFoldDB" id="A0A164UYX4"/>
<accession>A0A164UYX4</accession>
<feature type="compositionally biased region" description="Basic and acidic residues" evidence="1">
    <location>
        <begin position="11"/>
        <end position="40"/>
    </location>
</feature>
<reference evidence="2 3" key="1">
    <citation type="journal article" date="2016" name="Mol. Biol. Evol.">
        <title>Comparative Genomics of Early-Diverging Mushroom-Forming Fungi Provides Insights into the Origins of Lignocellulose Decay Capabilities.</title>
        <authorList>
            <person name="Nagy L.G."/>
            <person name="Riley R."/>
            <person name="Tritt A."/>
            <person name="Adam C."/>
            <person name="Daum C."/>
            <person name="Floudas D."/>
            <person name="Sun H."/>
            <person name="Yadav J.S."/>
            <person name="Pangilinan J."/>
            <person name="Larsson K.H."/>
            <person name="Matsuura K."/>
            <person name="Barry K."/>
            <person name="Labutti K."/>
            <person name="Kuo R."/>
            <person name="Ohm R.A."/>
            <person name="Bhattacharya S.S."/>
            <person name="Shirouzu T."/>
            <person name="Yoshinaga Y."/>
            <person name="Martin F.M."/>
            <person name="Grigoriev I.V."/>
            <person name="Hibbett D.S."/>
        </authorList>
    </citation>
    <scope>NUCLEOTIDE SEQUENCE [LARGE SCALE GENOMIC DNA]</scope>
    <source>
        <strain evidence="2 3">HHB9708</strain>
    </source>
</reference>
<evidence type="ECO:0000313" key="3">
    <source>
        <dbReference type="Proteomes" id="UP000076722"/>
    </source>
</evidence>
<dbReference type="Proteomes" id="UP000076722">
    <property type="component" value="Unassembled WGS sequence"/>
</dbReference>
<feature type="compositionally biased region" description="Polar residues" evidence="1">
    <location>
        <begin position="1"/>
        <end position="10"/>
    </location>
</feature>
<name>A0A164UYX4_9AGAM</name>
<dbReference type="EMBL" id="KV419406">
    <property type="protein sequence ID" value="KZS93661.1"/>
    <property type="molecule type" value="Genomic_DNA"/>
</dbReference>
<evidence type="ECO:0000256" key="1">
    <source>
        <dbReference type="SAM" id="MobiDB-lite"/>
    </source>
</evidence>
<feature type="region of interest" description="Disordered" evidence="1">
    <location>
        <begin position="1"/>
        <end position="73"/>
    </location>
</feature>
<evidence type="ECO:0000313" key="2">
    <source>
        <dbReference type="EMBL" id="KZS93661.1"/>
    </source>
</evidence>